<dbReference type="EMBL" id="JABELV010000307">
    <property type="protein sequence ID" value="KAG7527385.1"/>
    <property type="molecule type" value="Genomic_DNA"/>
</dbReference>
<protein>
    <submittedName>
        <fullName evidence="1">Uncharacterized protein</fullName>
    </submittedName>
</protein>
<proteinExistence type="predicted"/>
<evidence type="ECO:0000313" key="2">
    <source>
        <dbReference type="Proteomes" id="UP000812966"/>
    </source>
</evidence>
<keyword evidence="2" id="KW-1185">Reference proteome</keyword>
<dbReference type="AlphaFoldDB" id="A0A8K0JG92"/>
<evidence type="ECO:0000313" key="1">
    <source>
        <dbReference type="EMBL" id="KAG7527385.1"/>
    </source>
</evidence>
<dbReference type="Proteomes" id="UP000812966">
    <property type="component" value="Unassembled WGS sequence"/>
</dbReference>
<sequence length="428" mass="48960">MSDVPLVHSVGPLVWENDLIRLEILGYLSDPSDFLNSRLVTKAGFQDAMRSLWKDVTLGQVNWLYTQNCDCDRLSMYLRAIRHLTVPRDSLHRNRLADGTDDDRILILYPSGSKAIIVGSVRAAQEGDIALSQAPDATYFSFRGIGLMPYLETFEIKNCPSKTLLRPYFENDVSMRVAEEYQLGERKIRVVTYYTASSMIDWGRSMIDIANTSSYVKSIQVERPESTRSSWLLRTAVFDGSPRTRWQHVEVFKMAIPITCDQLLQLLQVCRSLNTLDVELYRPPNCGYTQPDSLLELLASSPLAIENVSIRVFPLEWLPYFRYCENLSLEIYENFKPNRPSLPPIRWFTHEPSAIKRLDLEITDVLDEDLPAMSDFIRCHTAAETRIEVRDFIEHAVPREGRWETALGRATSNANAYADLTVSDEAET</sequence>
<gene>
    <name evidence="1" type="ORF">FFLO_06988</name>
</gene>
<name>A0A8K0JG92_9TREE</name>
<organism evidence="1 2">
    <name type="scientific">Filobasidium floriforme</name>
    <dbReference type="NCBI Taxonomy" id="5210"/>
    <lineage>
        <taxon>Eukaryota</taxon>
        <taxon>Fungi</taxon>
        <taxon>Dikarya</taxon>
        <taxon>Basidiomycota</taxon>
        <taxon>Agaricomycotina</taxon>
        <taxon>Tremellomycetes</taxon>
        <taxon>Filobasidiales</taxon>
        <taxon>Filobasidiaceae</taxon>
        <taxon>Filobasidium</taxon>
    </lineage>
</organism>
<comment type="caution">
    <text evidence="1">The sequence shown here is derived from an EMBL/GenBank/DDBJ whole genome shotgun (WGS) entry which is preliminary data.</text>
</comment>
<reference evidence="1" key="1">
    <citation type="submission" date="2020-04" db="EMBL/GenBank/DDBJ databases">
        <title>Analysis of mating type loci in Filobasidium floriforme.</title>
        <authorList>
            <person name="Nowrousian M."/>
        </authorList>
    </citation>
    <scope>NUCLEOTIDE SEQUENCE</scope>
    <source>
        <strain evidence="1">CBS 6242</strain>
    </source>
</reference>
<accession>A0A8K0JG92</accession>